<dbReference type="Gene3D" id="1.20.1280.50">
    <property type="match status" value="1"/>
</dbReference>
<dbReference type="Proteomes" id="UP001151699">
    <property type="component" value="Chromosome A"/>
</dbReference>
<reference evidence="2" key="1">
    <citation type="submission" date="2022-07" db="EMBL/GenBank/DDBJ databases">
        <authorList>
            <person name="Trinca V."/>
            <person name="Uliana J.V.C."/>
            <person name="Torres T.T."/>
            <person name="Ward R.J."/>
            <person name="Monesi N."/>
        </authorList>
    </citation>
    <scope>NUCLEOTIDE SEQUENCE</scope>
    <source>
        <strain evidence="2">HSMRA1968</strain>
        <tissue evidence="2">Whole embryos</tissue>
    </source>
</reference>
<evidence type="ECO:0000313" key="2">
    <source>
        <dbReference type="EMBL" id="KAJ6645351.1"/>
    </source>
</evidence>
<accession>A0A9Q0N988</accession>
<dbReference type="PANTHER" id="PTHR15493">
    <property type="entry name" value="F-BOX ONLY PROTEIN 5 AND 43"/>
    <property type="match status" value="1"/>
</dbReference>
<feature type="non-terminal residue" evidence="2">
    <location>
        <position position="547"/>
    </location>
</feature>
<sequence>ECDEHLKPFYIIEKLRWSHCCEFVNNLLAFVFLENCRTMARQMEPTTSNYANNKSIIDEDIVNEGCADSGYASHSSLSHATSINASALRSSHYLQPIYENVPVSSFASAAELTPTSQSIKKISAFHITTPDASLKRTASLPCTPVKIGTPKKRRLDPKSLSKTYRNLIDDIDVDENSENRNIADFQISPIKSVNVLQERNGKFERKGSFSSTPICEGPYQKSMSSTKTDFFSSKNLSEKNGLLLRKTKSFSPSKKRWLAARGGGINLETVSIPENAALSNSARKSIKRLLCSQDDISPFERPTTPQAFDVTPTAFINSDIKSPINYRSTSNETPVKKIRRNLSFNLSRESPKKKIAIPKTPCSPLKQRPPAIKRPATVKEPVAAKRPLFDISPLLPKRKYFTHLKHLDILSHLSETTTAIEKILNHLDPKDIYSMYNVCGSWRAIIKNNSSAYSKRNKYYSTLMKNKENLQRKPILRQRSLSTTGKTPLRSSNLNVIKTPLRRASTQSTINDPFLLINENQRFTKCSSCGRPSIIHENNNDDKVHEL</sequence>
<dbReference type="Pfam" id="PF00646">
    <property type="entry name" value="F-box"/>
    <property type="match status" value="1"/>
</dbReference>
<dbReference type="SUPFAM" id="SSF81383">
    <property type="entry name" value="F-box domain"/>
    <property type="match status" value="1"/>
</dbReference>
<dbReference type="InterPro" id="IPR036047">
    <property type="entry name" value="F-box-like_dom_sf"/>
</dbReference>
<protein>
    <recommendedName>
        <fullName evidence="1">F-box domain-containing protein</fullName>
    </recommendedName>
</protein>
<comment type="caution">
    <text evidence="2">The sequence shown here is derived from an EMBL/GenBank/DDBJ whole genome shotgun (WGS) entry which is preliminary data.</text>
</comment>
<proteinExistence type="predicted"/>
<dbReference type="OrthoDB" id="9984940at2759"/>
<dbReference type="EMBL" id="WJQU01000001">
    <property type="protein sequence ID" value="KAJ6645351.1"/>
    <property type="molecule type" value="Genomic_DNA"/>
</dbReference>
<dbReference type="GO" id="GO:0005634">
    <property type="term" value="C:nucleus"/>
    <property type="evidence" value="ECO:0007669"/>
    <property type="project" value="TreeGrafter"/>
</dbReference>
<dbReference type="InterPro" id="IPR047147">
    <property type="entry name" value="FBX5_43"/>
</dbReference>
<gene>
    <name evidence="2" type="ORF">Bhyg_00556</name>
</gene>
<dbReference type="AlphaFoldDB" id="A0A9Q0N988"/>
<dbReference type="GO" id="GO:0007088">
    <property type="term" value="P:regulation of mitotic nuclear division"/>
    <property type="evidence" value="ECO:0007669"/>
    <property type="project" value="InterPro"/>
</dbReference>
<keyword evidence="3" id="KW-1185">Reference proteome</keyword>
<name>A0A9Q0N988_9DIPT</name>
<evidence type="ECO:0000259" key="1">
    <source>
        <dbReference type="PROSITE" id="PS50181"/>
    </source>
</evidence>
<dbReference type="InterPro" id="IPR001810">
    <property type="entry name" value="F-box_dom"/>
</dbReference>
<dbReference type="PANTHER" id="PTHR15493:SF9">
    <property type="entry name" value="GH14043P"/>
    <property type="match status" value="1"/>
</dbReference>
<organism evidence="2 3">
    <name type="scientific">Pseudolycoriella hygida</name>
    <dbReference type="NCBI Taxonomy" id="35572"/>
    <lineage>
        <taxon>Eukaryota</taxon>
        <taxon>Metazoa</taxon>
        <taxon>Ecdysozoa</taxon>
        <taxon>Arthropoda</taxon>
        <taxon>Hexapoda</taxon>
        <taxon>Insecta</taxon>
        <taxon>Pterygota</taxon>
        <taxon>Neoptera</taxon>
        <taxon>Endopterygota</taxon>
        <taxon>Diptera</taxon>
        <taxon>Nematocera</taxon>
        <taxon>Sciaroidea</taxon>
        <taxon>Sciaridae</taxon>
        <taxon>Pseudolycoriella</taxon>
    </lineage>
</organism>
<dbReference type="PROSITE" id="PS50181">
    <property type="entry name" value="FBOX"/>
    <property type="match status" value="1"/>
</dbReference>
<dbReference type="GO" id="GO:0045835">
    <property type="term" value="P:negative regulation of meiotic nuclear division"/>
    <property type="evidence" value="ECO:0007669"/>
    <property type="project" value="InterPro"/>
</dbReference>
<feature type="domain" description="F-box" evidence="1">
    <location>
        <begin position="409"/>
        <end position="456"/>
    </location>
</feature>
<evidence type="ECO:0000313" key="3">
    <source>
        <dbReference type="Proteomes" id="UP001151699"/>
    </source>
</evidence>